<evidence type="ECO:0000313" key="3">
    <source>
        <dbReference type="EMBL" id="ABB28853.1"/>
    </source>
</evidence>
<name>Q3AQ72_CHLCH</name>
<keyword evidence="1" id="KW-0472">Membrane</keyword>
<protein>
    <recommendedName>
        <fullName evidence="2">NACHT domain-containing protein</fullName>
    </recommendedName>
</protein>
<dbReference type="SUPFAM" id="SSF52540">
    <property type="entry name" value="P-loop containing nucleoside triphosphate hydrolases"/>
    <property type="match status" value="1"/>
</dbReference>
<dbReference type="HOGENOM" id="CLU_424950_0_0_10"/>
<organism evidence="3">
    <name type="scientific">Chlorobium chlorochromatii (strain CaD3)</name>
    <dbReference type="NCBI Taxonomy" id="340177"/>
    <lineage>
        <taxon>Bacteria</taxon>
        <taxon>Pseudomonadati</taxon>
        <taxon>Chlorobiota</taxon>
        <taxon>Chlorobiia</taxon>
        <taxon>Chlorobiales</taxon>
        <taxon>Chlorobiaceae</taxon>
        <taxon>Chlorobium/Pelodictyon group</taxon>
        <taxon>Chlorobium</taxon>
    </lineage>
</organism>
<sequence length="644" mass="72538">MLLPASCMALPTASSLMPHVQQAELSSWIFYAPLVAPVMALAVNVALPFYQRAKRRRSIAKQRAARRERFGLATENSAVRGRVKHPDNYYRQWLARWCQQQQGALLPGGVAFESMDFTDLFVLPDVLLQGSTPTEQGGAVSFDTALSFAAESSRLLLLIGEDGGGKSALMQSLVLGNKPRLSGFSDKSQIFFLPLTALAAIPTPFPALPDVLREWSGLQEQLSTSFFHSHLTTHRTLVLLDGLDALHNPEQREAVCRWIAEAVGEWQKAFFVLTTSPDTFGEREQAALACHTRIAVLKQFNNQQQHLFFRQWFRALRLRELCREHGDVAECSLTTIERHELEAEVCADALEYSLQKVEPTLMREVAATPLLLGILARFWEEHHYVPTTREALYDAALTYLLKDAVQQPDCLHLLPPIAELKHLLGSLALWMQDSGVIAAPVEQVHAWLQPEVERLNARFGDAYRVDALCTHLAAGGSVLGQQGGAYLFTHNSFRDYLIGEQLLKEVGVEPTRAAKMAVQLGDGWWDEAFLFFAIRAEGLWFTRFLKALMESPQSELLDEAARGLLLRMVERADPPVTYLRDKLRDRRTNRVRQLLLLECLQVVGSVQAYQAAQEFIRHHRRADSEVLRKAAEVVIRQTSHRKIH</sequence>
<dbReference type="STRING" id="340177.Cag_1598"/>
<dbReference type="EMBL" id="CP000108">
    <property type="protein sequence ID" value="ABB28853.1"/>
    <property type="molecule type" value="Genomic_DNA"/>
</dbReference>
<evidence type="ECO:0000259" key="2">
    <source>
        <dbReference type="Pfam" id="PF05729"/>
    </source>
</evidence>
<feature type="transmembrane region" description="Helical" evidence="1">
    <location>
        <begin position="28"/>
        <end position="50"/>
    </location>
</feature>
<dbReference type="AlphaFoldDB" id="Q3AQ72"/>
<accession>Q3AQ72</accession>
<dbReference type="InterPro" id="IPR007111">
    <property type="entry name" value="NACHT_NTPase"/>
</dbReference>
<dbReference type="Pfam" id="PF05729">
    <property type="entry name" value="NACHT"/>
    <property type="match status" value="1"/>
</dbReference>
<dbReference type="KEGG" id="cch:Cag_1598"/>
<dbReference type="Gene3D" id="3.40.50.300">
    <property type="entry name" value="P-loop containing nucleotide triphosphate hydrolases"/>
    <property type="match status" value="1"/>
</dbReference>
<reference evidence="3" key="1">
    <citation type="submission" date="2005-08" db="EMBL/GenBank/DDBJ databases">
        <title>Complete sequence of Chlorobium chlorochromatii CaD3.</title>
        <authorList>
            <person name="Copeland A."/>
            <person name="Lucas S."/>
            <person name="Lapidus A."/>
            <person name="Barry K."/>
            <person name="Detter J.C."/>
            <person name="Glavina T."/>
            <person name="Hammon N."/>
            <person name="Israni S."/>
            <person name="Pitluck S."/>
            <person name="Bryant D."/>
            <person name="Schmutz J."/>
            <person name="Larimer F."/>
            <person name="Land M."/>
            <person name="Kyrpides N."/>
            <person name="Ivanova N."/>
            <person name="Richardson P."/>
        </authorList>
    </citation>
    <scope>NUCLEOTIDE SEQUENCE [LARGE SCALE GENOMIC DNA]</scope>
    <source>
        <strain evidence="3">CaD3</strain>
    </source>
</reference>
<dbReference type="InterPro" id="IPR027417">
    <property type="entry name" value="P-loop_NTPase"/>
</dbReference>
<keyword evidence="1" id="KW-0812">Transmembrane</keyword>
<proteinExistence type="predicted"/>
<keyword evidence="1" id="KW-1133">Transmembrane helix</keyword>
<gene>
    <name evidence="3" type="ordered locus">Cag_1598</name>
</gene>
<feature type="domain" description="NACHT" evidence="2">
    <location>
        <begin position="154"/>
        <end position="315"/>
    </location>
</feature>
<evidence type="ECO:0000256" key="1">
    <source>
        <dbReference type="SAM" id="Phobius"/>
    </source>
</evidence>
<dbReference type="eggNOG" id="COG5635">
    <property type="taxonomic scope" value="Bacteria"/>
</dbReference>